<dbReference type="Proteomes" id="UP000001058">
    <property type="component" value="Unassembled WGS sequence"/>
</dbReference>
<sequence length="500" mass="52538">MEVAFAPKEAAAARPATGPSVRSSFLRMAWWEGLRRAIHLLLRAAARFRRLLQVLARQPGTLVRALFRSPGSLLNLVRWVLSSRPARLLLATAASLICITLQYHRPTVADIQLSSSLSLLFGMFRLQGSLAVQLGPPESRNSRSEDPNIRVQQQQHGGDELRINCPKDLKESIVRFLESQATRNSINHLTAATAAATAQSPTTAAAAATGTAGQQQRQQHLCSPPKHHRQQQQVEVEQQRPYVTEVEEAALRSTVKYPPGGFTLPEVADVPRNPWEAVADGAAAVPATADPAVVEADEDAGSYSSADSTAGGGCGFESCCSDSFPVGAPAAGLPVATRTTHGTAAAPVLSSVDALLPSTPPLGCSPAANVAGGSGIGAAECQEKGPMDRSEFRSLMSYASSYKSSVAARPNSPRRELASHGLPVAFDGVDSQEARAAAMVPVAGPASAAPACGNDGSGGVSGGGCVTLHKSPESILGLQNLGLEGWVESHRRWESRYLED</sequence>
<gene>
    <name evidence="2" type="ORF">VOLCADRAFT_107223</name>
</gene>
<evidence type="ECO:0000313" key="3">
    <source>
        <dbReference type="Proteomes" id="UP000001058"/>
    </source>
</evidence>
<dbReference type="KEGG" id="vcn:VOLCADRAFT_107223"/>
<organism evidence="3">
    <name type="scientific">Volvox carteri f. nagariensis</name>
    <dbReference type="NCBI Taxonomy" id="3068"/>
    <lineage>
        <taxon>Eukaryota</taxon>
        <taxon>Viridiplantae</taxon>
        <taxon>Chlorophyta</taxon>
        <taxon>core chlorophytes</taxon>
        <taxon>Chlorophyceae</taxon>
        <taxon>CS clade</taxon>
        <taxon>Chlamydomonadales</taxon>
        <taxon>Volvocaceae</taxon>
        <taxon>Volvox</taxon>
    </lineage>
</organism>
<proteinExistence type="predicted"/>
<dbReference type="RefSeq" id="XP_002956445.1">
    <property type="nucleotide sequence ID" value="XM_002956399.1"/>
</dbReference>
<keyword evidence="3" id="KW-1185">Reference proteome</keyword>
<evidence type="ECO:0000256" key="1">
    <source>
        <dbReference type="SAM" id="MobiDB-lite"/>
    </source>
</evidence>
<feature type="region of interest" description="Disordered" evidence="1">
    <location>
        <begin position="135"/>
        <end position="157"/>
    </location>
</feature>
<protein>
    <submittedName>
        <fullName evidence="2">Uncharacterized protein</fullName>
    </submittedName>
</protein>
<dbReference type="AlphaFoldDB" id="D8UCP9"/>
<dbReference type="OrthoDB" id="550675at2759"/>
<dbReference type="InParanoid" id="D8UCP9"/>
<dbReference type="GeneID" id="9619415"/>
<name>D8UCP9_VOLCA</name>
<evidence type="ECO:0000313" key="2">
    <source>
        <dbReference type="EMBL" id="EFJ42589.1"/>
    </source>
</evidence>
<feature type="region of interest" description="Disordered" evidence="1">
    <location>
        <begin position="202"/>
        <end position="238"/>
    </location>
</feature>
<accession>D8UCP9</accession>
<dbReference type="EMBL" id="GL378381">
    <property type="protein sequence ID" value="EFJ42589.1"/>
    <property type="molecule type" value="Genomic_DNA"/>
</dbReference>
<reference evidence="2 3" key="1">
    <citation type="journal article" date="2010" name="Science">
        <title>Genomic analysis of organismal complexity in the multicellular green alga Volvox carteri.</title>
        <authorList>
            <person name="Prochnik S.E."/>
            <person name="Umen J."/>
            <person name="Nedelcu A.M."/>
            <person name="Hallmann A."/>
            <person name="Miller S.M."/>
            <person name="Nishii I."/>
            <person name="Ferris P."/>
            <person name="Kuo A."/>
            <person name="Mitros T."/>
            <person name="Fritz-Laylin L.K."/>
            <person name="Hellsten U."/>
            <person name="Chapman J."/>
            <person name="Simakov O."/>
            <person name="Rensing S.A."/>
            <person name="Terry A."/>
            <person name="Pangilinan J."/>
            <person name="Kapitonov V."/>
            <person name="Jurka J."/>
            <person name="Salamov A."/>
            <person name="Shapiro H."/>
            <person name="Schmutz J."/>
            <person name="Grimwood J."/>
            <person name="Lindquist E."/>
            <person name="Lucas S."/>
            <person name="Grigoriev I.V."/>
            <person name="Schmitt R."/>
            <person name="Kirk D."/>
            <person name="Rokhsar D.S."/>
        </authorList>
    </citation>
    <scope>NUCLEOTIDE SEQUENCE [LARGE SCALE GENOMIC DNA]</scope>
    <source>
        <strain evidence="3">f. Nagariensis / Eve</strain>
    </source>
</reference>
<feature type="compositionally biased region" description="Low complexity" evidence="1">
    <location>
        <begin position="202"/>
        <end position="219"/>
    </location>
</feature>